<accession>A0ABS6DR39</accession>
<protein>
    <submittedName>
        <fullName evidence="1">DUF1292 domain-containing protein</fullName>
    </submittedName>
</protein>
<reference evidence="1" key="1">
    <citation type="submission" date="2021-06" db="EMBL/GenBank/DDBJ databases">
        <title>Novel Mycoplasma species detected in California sea lions (Zalophus californianus) from the USA.</title>
        <authorList>
            <person name="Volokhov D.V."/>
            <person name="Furtak V.A."/>
            <person name="Zagorodnyaya T.A."/>
        </authorList>
    </citation>
    <scope>NUCLEOTIDE SEQUENCE [LARGE SCALE GENOMIC DNA]</scope>
    <source>
        <strain evidence="1">CSL 5346</strain>
    </source>
</reference>
<evidence type="ECO:0000313" key="1">
    <source>
        <dbReference type="EMBL" id="MBU4692412.1"/>
    </source>
</evidence>
<dbReference type="RefSeq" id="WP_216488977.1">
    <property type="nucleotide sequence ID" value="NZ_JAHMHH010000002.1"/>
</dbReference>
<dbReference type="Proteomes" id="UP000718793">
    <property type="component" value="Unassembled WGS sequence"/>
</dbReference>
<dbReference type="Pfam" id="PF06949">
    <property type="entry name" value="DUF1292"/>
    <property type="match status" value="1"/>
</dbReference>
<name>A0ABS6DR39_9MOLU</name>
<organism evidence="1 2">
    <name type="scientific">Mycoplasma zalophi</name>
    <dbReference type="NCBI Taxonomy" id="191287"/>
    <lineage>
        <taxon>Bacteria</taxon>
        <taxon>Bacillati</taxon>
        <taxon>Mycoplasmatota</taxon>
        <taxon>Mollicutes</taxon>
        <taxon>Mycoplasmataceae</taxon>
        <taxon>Mycoplasma</taxon>
    </lineage>
</organism>
<proteinExistence type="predicted"/>
<evidence type="ECO:0000313" key="2">
    <source>
        <dbReference type="Proteomes" id="UP000718793"/>
    </source>
</evidence>
<keyword evidence="2" id="KW-1185">Reference proteome</keyword>
<gene>
    <name evidence="1" type="ORF">KQ875_02245</name>
</gene>
<sequence>MKINLNDITRKITIEDDNGQETEITILFDFEENGDTYLLGVLNDQETVVGLKKQNDIYVEIPEDEWDIVEEIFDDFLENNEIDAW</sequence>
<dbReference type="EMBL" id="JAHMHH010000002">
    <property type="protein sequence ID" value="MBU4692412.1"/>
    <property type="molecule type" value="Genomic_DNA"/>
</dbReference>
<dbReference type="InterPro" id="IPR009711">
    <property type="entry name" value="UPF0473"/>
</dbReference>
<comment type="caution">
    <text evidence="1">The sequence shown here is derived from an EMBL/GenBank/DDBJ whole genome shotgun (WGS) entry which is preliminary data.</text>
</comment>